<dbReference type="RefSeq" id="WP_052360468.1">
    <property type="nucleotide sequence ID" value="NZ_BAAABQ010000018.1"/>
</dbReference>
<dbReference type="Proteomes" id="UP000517916">
    <property type="component" value="Unassembled WGS sequence"/>
</dbReference>
<keyword evidence="1" id="KW-0812">Transmembrane</keyword>
<keyword evidence="1" id="KW-1133">Transmembrane helix</keyword>
<comment type="caution">
    <text evidence="2">The sequence shown here is derived from an EMBL/GenBank/DDBJ whole genome shotgun (WGS) entry which is preliminary data.</text>
</comment>
<reference evidence="2 3" key="1">
    <citation type="submission" date="2020-08" db="EMBL/GenBank/DDBJ databases">
        <title>Genomic Encyclopedia of Archaeal and Bacterial Type Strains, Phase II (KMG-II): from individual species to whole genera.</title>
        <authorList>
            <person name="Goeker M."/>
        </authorList>
    </citation>
    <scope>NUCLEOTIDE SEQUENCE [LARGE SCALE GENOMIC DNA]</scope>
    <source>
        <strain evidence="2 3">DSM 43850</strain>
    </source>
</reference>
<evidence type="ECO:0000256" key="1">
    <source>
        <dbReference type="SAM" id="Phobius"/>
    </source>
</evidence>
<accession>A0ABR6BVB8</accession>
<dbReference type="EMBL" id="JACJID010000007">
    <property type="protein sequence ID" value="MBA8930853.1"/>
    <property type="molecule type" value="Genomic_DNA"/>
</dbReference>
<feature type="transmembrane region" description="Helical" evidence="1">
    <location>
        <begin position="5"/>
        <end position="24"/>
    </location>
</feature>
<gene>
    <name evidence="2" type="ORF">BC739_008100</name>
</gene>
<keyword evidence="1" id="KW-0472">Membrane</keyword>
<proteinExistence type="predicted"/>
<feature type="transmembrane region" description="Helical" evidence="1">
    <location>
        <begin position="40"/>
        <end position="61"/>
    </location>
</feature>
<name>A0ABR6BVB8_9PSEU</name>
<protein>
    <submittedName>
        <fullName evidence="2">Uncharacterized protein</fullName>
    </submittedName>
</protein>
<keyword evidence="3" id="KW-1185">Reference proteome</keyword>
<organism evidence="2 3">
    <name type="scientific">Kutzneria viridogrisea</name>
    <dbReference type="NCBI Taxonomy" id="47990"/>
    <lineage>
        <taxon>Bacteria</taxon>
        <taxon>Bacillati</taxon>
        <taxon>Actinomycetota</taxon>
        <taxon>Actinomycetes</taxon>
        <taxon>Pseudonocardiales</taxon>
        <taxon>Pseudonocardiaceae</taxon>
        <taxon>Kutzneria</taxon>
    </lineage>
</organism>
<evidence type="ECO:0000313" key="3">
    <source>
        <dbReference type="Proteomes" id="UP000517916"/>
    </source>
</evidence>
<sequence>MIRTFIRVIVLLGVVGAVGLYVWLGLHTPDSEFSTPWDDYVWLPVLAGCVGAPILLISIMAGPDLNSRAFREAPIGVGTITEVRQTGLYINDEPQLALTMTVRTEDGQSFQSVAKQVVPMTDLALVAPGVVLPVRYLPGRTDRVEINKGGDPAAVQAVYDRVMIRAGLSSERAVAIAARGTKSSAVVSAVRATGRIVEGNGELSLTLLVKRPDGSTFEATSEKVIPGNLLGFVQPGRVLTVFYLPASEQEVVLHLPANP</sequence>
<evidence type="ECO:0000313" key="2">
    <source>
        <dbReference type="EMBL" id="MBA8930853.1"/>
    </source>
</evidence>